<dbReference type="EMBL" id="CP114014">
    <property type="protein sequence ID" value="XAY06093.1"/>
    <property type="molecule type" value="Genomic_DNA"/>
</dbReference>
<sequence>MPRRRPTVPPPLPDLLCARLPFESPAPWLTRQLLRRAEAAAQQHTVLTSAEHAALHRLHDALTLICQAEDLLIEAGLEPVATRVLSYSPGDIILGLLWRIPAAGPEAYGVQRCRLINDTVTLLEADSGLRVDVAWPRYHELR</sequence>
<reference evidence="1" key="1">
    <citation type="submission" date="2022-12" db="EMBL/GenBank/DDBJ databases">
        <title>Paraconexibacter alkalitolerans sp. nov. and Baekduia alba sp. nov., isolated from soil and emended description of the genera Paraconexibacter (Chun et al., 2020) and Baekduia (An et al., 2020).</title>
        <authorList>
            <person name="Vieira S."/>
            <person name="Huber K.J."/>
            <person name="Geppert A."/>
            <person name="Wolf J."/>
            <person name="Neumann-Schaal M."/>
            <person name="Muesken M."/>
            <person name="Overmann J."/>
        </authorList>
    </citation>
    <scope>NUCLEOTIDE SEQUENCE</scope>
    <source>
        <strain evidence="1">AEG42_29</strain>
    </source>
</reference>
<dbReference type="AlphaFoldDB" id="A0AAU7AWM2"/>
<dbReference type="RefSeq" id="WP_354697331.1">
    <property type="nucleotide sequence ID" value="NZ_CP114014.1"/>
</dbReference>
<gene>
    <name evidence="1" type="ORF">DSM112329_02955</name>
</gene>
<accession>A0AAU7AWM2</accession>
<name>A0AAU7AWM2_9ACTN</name>
<organism evidence="1">
    <name type="scientific">Paraconexibacter sp. AEG42_29</name>
    <dbReference type="NCBI Taxonomy" id="2997339"/>
    <lineage>
        <taxon>Bacteria</taxon>
        <taxon>Bacillati</taxon>
        <taxon>Actinomycetota</taxon>
        <taxon>Thermoleophilia</taxon>
        <taxon>Solirubrobacterales</taxon>
        <taxon>Paraconexibacteraceae</taxon>
        <taxon>Paraconexibacter</taxon>
    </lineage>
</organism>
<evidence type="ECO:0000313" key="1">
    <source>
        <dbReference type="EMBL" id="XAY06093.1"/>
    </source>
</evidence>
<proteinExistence type="predicted"/>
<protein>
    <submittedName>
        <fullName evidence="1">Uncharacterized protein</fullName>
    </submittedName>
</protein>
<dbReference type="KEGG" id="parq:DSM112329_02955"/>